<reference evidence="2" key="1">
    <citation type="submission" date="2021-06" db="EMBL/GenBank/DDBJ databases">
        <authorList>
            <person name="Kallberg Y."/>
            <person name="Tangrot J."/>
            <person name="Rosling A."/>
        </authorList>
    </citation>
    <scope>NUCLEOTIDE SEQUENCE</scope>
    <source>
        <strain evidence="2">MA453B</strain>
    </source>
</reference>
<feature type="region of interest" description="Disordered" evidence="1">
    <location>
        <begin position="83"/>
        <end position="124"/>
    </location>
</feature>
<sequence>MTRKYSNSNSNNQRNNNPRGNRGGKNRGRAVSKSTNNDLRRNNQNHTSNENLSQRTNLISQDSMIAVDADELERRRRRAERFEKFLDPQQLASTGADANLTSNKSNTNRSSRKGGMILNKDNSTKDDDKEGIIADDYKELTQIDIVSNFFELLLLELRLIDLLSSVSSSPIISKSISNTSTKRQQRLKAHDWFVEKSPPIRLSELGYWDNLFLMMDMEYDNETCEIDNYNSNEDSVNEWVDLMNKGVKQLSIE</sequence>
<accession>A0A9N8WBD7</accession>
<evidence type="ECO:0000313" key="3">
    <source>
        <dbReference type="Proteomes" id="UP000789405"/>
    </source>
</evidence>
<dbReference type="EMBL" id="CAJVPY010000536">
    <property type="protein sequence ID" value="CAG8478618.1"/>
    <property type="molecule type" value="Genomic_DNA"/>
</dbReference>
<gene>
    <name evidence="2" type="ORF">DERYTH_LOCUS1810</name>
</gene>
<evidence type="ECO:0000256" key="1">
    <source>
        <dbReference type="SAM" id="MobiDB-lite"/>
    </source>
</evidence>
<feature type="region of interest" description="Disordered" evidence="1">
    <location>
        <begin position="1"/>
        <end position="59"/>
    </location>
</feature>
<organism evidence="2 3">
    <name type="scientific">Dentiscutata erythropus</name>
    <dbReference type="NCBI Taxonomy" id="1348616"/>
    <lineage>
        <taxon>Eukaryota</taxon>
        <taxon>Fungi</taxon>
        <taxon>Fungi incertae sedis</taxon>
        <taxon>Mucoromycota</taxon>
        <taxon>Glomeromycotina</taxon>
        <taxon>Glomeromycetes</taxon>
        <taxon>Diversisporales</taxon>
        <taxon>Gigasporaceae</taxon>
        <taxon>Dentiscutata</taxon>
    </lineage>
</organism>
<dbReference type="OrthoDB" id="2393904at2759"/>
<feature type="compositionally biased region" description="Polar residues" evidence="1">
    <location>
        <begin position="32"/>
        <end position="59"/>
    </location>
</feature>
<proteinExistence type="predicted"/>
<protein>
    <submittedName>
        <fullName evidence="2">1030_t:CDS:1</fullName>
    </submittedName>
</protein>
<keyword evidence="3" id="KW-1185">Reference proteome</keyword>
<feature type="compositionally biased region" description="Low complexity" evidence="1">
    <location>
        <begin position="99"/>
        <end position="109"/>
    </location>
</feature>
<comment type="caution">
    <text evidence="2">The sequence shown here is derived from an EMBL/GenBank/DDBJ whole genome shotgun (WGS) entry which is preliminary data.</text>
</comment>
<name>A0A9N8WBD7_9GLOM</name>
<evidence type="ECO:0000313" key="2">
    <source>
        <dbReference type="EMBL" id="CAG8478618.1"/>
    </source>
</evidence>
<dbReference type="Proteomes" id="UP000789405">
    <property type="component" value="Unassembled WGS sequence"/>
</dbReference>
<dbReference type="AlphaFoldDB" id="A0A9N8WBD7"/>
<feature type="compositionally biased region" description="Low complexity" evidence="1">
    <location>
        <begin position="1"/>
        <end position="20"/>
    </location>
</feature>